<dbReference type="GO" id="GO:0140096">
    <property type="term" value="F:catalytic activity, acting on a protein"/>
    <property type="evidence" value="ECO:0007669"/>
    <property type="project" value="UniProtKB-ARBA"/>
</dbReference>
<dbReference type="InterPro" id="IPR015866">
    <property type="entry name" value="Ser-tRNA-synth_1_N"/>
</dbReference>
<feature type="binding site" evidence="12 14">
    <location>
        <begin position="262"/>
        <end position="264"/>
    </location>
    <ligand>
        <name>ATP</name>
        <dbReference type="ChEBI" id="CHEBI:30616"/>
    </ligand>
</feature>
<keyword evidence="5 12" id="KW-0436">Ligase</keyword>
<comment type="caution">
    <text evidence="12">Lacks conserved residue(s) required for the propagation of feature annotation.</text>
</comment>
<organism evidence="17 18">
    <name type="scientific">Paenibacillus spiritus</name>
    <dbReference type="NCBI Taxonomy" id="2496557"/>
    <lineage>
        <taxon>Bacteria</taxon>
        <taxon>Bacillati</taxon>
        <taxon>Bacillota</taxon>
        <taxon>Bacilli</taxon>
        <taxon>Bacillales</taxon>
        <taxon>Paenibacillaceae</taxon>
        <taxon>Paenibacillus</taxon>
    </lineage>
</organism>
<sequence>MLDVKVLRGDFARVEQALQNRGKSLDMIAGFPELDRRRRDLLQETESLKSRRNTVSGEVAKRKKNGEPAEDLILEMRTVSDRIKELDDEVRELEVKTLELTSSIPNIPHESVPVGKSEEENVEVRRWSQPREFGFTPKSHWEVAQGLDILDFEAAAKVTGSRFTFYKGLGARLERALINFMMDLHSGEHGYEEMLPPYIVNKDSLFGTGQLPKFEEDLFKLRDTEYYLIPTAEVPVTNYYREEILDASELPKYHVAYSSCFRSEAGSAGRDTRGLIRQHQFNKVELVKVTTPEKSYEELEKMTADAERVLQLLELPYRVLSLCTGDMGFTAAKTYDLEVWLPESGMYREISSCSNTEDFQARRANIRFRKEPKAKPEFVHTLNGSALAVGRTVAAILENYQQEDGSVVIPERLRPYMANVDVIRPKTAK</sequence>
<feature type="binding site" evidence="13">
    <location>
        <position position="262"/>
    </location>
    <ligand>
        <name>L-serine</name>
        <dbReference type="ChEBI" id="CHEBI:33384"/>
    </ligand>
</feature>
<dbReference type="Gene3D" id="3.30.930.10">
    <property type="entry name" value="Bira Bifunctional Protein, Domain 2"/>
    <property type="match status" value="1"/>
</dbReference>
<dbReference type="GO" id="GO:0005737">
    <property type="term" value="C:cytoplasm"/>
    <property type="evidence" value="ECO:0007669"/>
    <property type="project" value="UniProtKB-SubCell"/>
</dbReference>
<comment type="function">
    <text evidence="12">Catalyzes the attachment of serine to tRNA(Ser). Is also able to aminoacylate tRNA(Sec) with serine, to form the misacylated tRNA L-seryl-tRNA(Sec), which will be further converted into selenocysteinyl-tRNA(Sec).</text>
</comment>
<dbReference type="SUPFAM" id="SSF46589">
    <property type="entry name" value="tRNA-binding arm"/>
    <property type="match status" value="1"/>
</dbReference>
<evidence type="ECO:0000256" key="11">
    <source>
        <dbReference type="ARBA" id="ARBA00048823"/>
    </source>
</evidence>
<dbReference type="InterPro" id="IPR006195">
    <property type="entry name" value="aa-tRNA-synth_II"/>
</dbReference>
<dbReference type="InterPro" id="IPR002314">
    <property type="entry name" value="aa-tRNA-synt_IIb"/>
</dbReference>
<dbReference type="EC" id="6.1.1.11" evidence="12"/>
<dbReference type="CDD" id="cd00770">
    <property type="entry name" value="SerRS_core"/>
    <property type="match status" value="1"/>
</dbReference>
<comment type="subcellular location">
    <subcellularLocation>
        <location evidence="1 12">Cytoplasm</location>
    </subcellularLocation>
</comment>
<dbReference type="AlphaFoldDB" id="A0A5J5FSD3"/>
<evidence type="ECO:0000259" key="16">
    <source>
        <dbReference type="PROSITE" id="PS50862"/>
    </source>
</evidence>
<keyword evidence="8 12" id="KW-0648">Protein biosynthesis</keyword>
<keyword evidence="9 12" id="KW-0030">Aminoacyl-tRNA synthetase</keyword>
<evidence type="ECO:0000256" key="14">
    <source>
        <dbReference type="PIRSR" id="PIRSR001529-2"/>
    </source>
</evidence>
<comment type="caution">
    <text evidence="17">The sequence shown here is derived from an EMBL/GenBank/DDBJ whole genome shotgun (WGS) entry which is preliminary data.</text>
</comment>
<dbReference type="GO" id="GO:0006434">
    <property type="term" value="P:seryl-tRNA aminoacylation"/>
    <property type="evidence" value="ECO:0007669"/>
    <property type="project" value="UniProtKB-UniRule"/>
</dbReference>
<evidence type="ECO:0000256" key="2">
    <source>
        <dbReference type="ARBA" id="ARBA00005045"/>
    </source>
</evidence>
<dbReference type="PRINTS" id="PR00981">
    <property type="entry name" value="TRNASYNTHSER"/>
</dbReference>
<evidence type="ECO:0000256" key="4">
    <source>
        <dbReference type="ARBA" id="ARBA00022490"/>
    </source>
</evidence>
<evidence type="ECO:0000256" key="5">
    <source>
        <dbReference type="ARBA" id="ARBA00022598"/>
    </source>
</evidence>
<feature type="binding site" evidence="12 13">
    <location>
        <position position="285"/>
    </location>
    <ligand>
        <name>L-serine</name>
        <dbReference type="ChEBI" id="CHEBI:33384"/>
    </ligand>
</feature>
<evidence type="ECO:0000256" key="6">
    <source>
        <dbReference type="ARBA" id="ARBA00022741"/>
    </source>
</evidence>
<dbReference type="InterPro" id="IPR010978">
    <property type="entry name" value="tRNA-bd_arm"/>
</dbReference>
<evidence type="ECO:0000256" key="7">
    <source>
        <dbReference type="ARBA" id="ARBA00022840"/>
    </source>
</evidence>
<protein>
    <recommendedName>
        <fullName evidence="12">Serine--tRNA ligase</fullName>
        <ecNumber evidence="12">6.1.1.11</ecNumber>
    </recommendedName>
    <alternativeName>
        <fullName evidence="12">Seryl-tRNA synthetase</fullName>
        <shortName evidence="12">SerRS</shortName>
    </alternativeName>
    <alternativeName>
        <fullName evidence="12">Seryl-tRNA(Ser/Sec) synthetase</fullName>
    </alternativeName>
</protein>
<dbReference type="SUPFAM" id="SSF55681">
    <property type="entry name" value="Class II aaRS and biotin synthetases"/>
    <property type="match status" value="1"/>
</dbReference>
<evidence type="ECO:0000256" key="8">
    <source>
        <dbReference type="ARBA" id="ARBA00022917"/>
    </source>
</evidence>
<dbReference type="RefSeq" id="WP_150459769.1">
    <property type="nucleotide sequence ID" value="NZ_VYKK01000035.1"/>
</dbReference>
<keyword evidence="6 12" id="KW-0547">Nucleotide-binding</keyword>
<feature type="domain" description="Aminoacyl-transfer RNA synthetases class-II family profile" evidence="16">
    <location>
        <begin position="172"/>
        <end position="410"/>
    </location>
</feature>
<dbReference type="GO" id="GO:0016740">
    <property type="term" value="F:transferase activity"/>
    <property type="evidence" value="ECO:0007669"/>
    <property type="project" value="UniProtKB-ARBA"/>
</dbReference>
<dbReference type="PANTHER" id="PTHR43697:SF1">
    <property type="entry name" value="SERINE--TRNA LIGASE"/>
    <property type="match status" value="1"/>
</dbReference>
<dbReference type="UniPathway" id="UPA00906">
    <property type="reaction ID" value="UER00895"/>
</dbReference>
<keyword evidence="7 12" id="KW-0067">ATP-binding</keyword>
<comment type="pathway">
    <text evidence="2 12">Aminoacyl-tRNA biosynthesis; selenocysteinyl-tRNA(Sec) biosynthesis; L-seryl-tRNA(Sec) from L-serine and tRNA(Sec): step 1/1.</text>
</comment>
<dbReference type="GO" id="GO:0005524">
    <property type="term" value="F:ATP binding"/>
    <property type="evidence" value="ECO:0007669"/>
    <property type="project" value="UniProtKB-UniRule"/>
</dbReference>
<feature type="binding site" evidence="13">
    <location>
        <position position="231"/>
    </location>
    <ligand>
        <name>L-serine</name>
        <dbReference type="ChEBI" id="CHEBI:33384"/>
    </ligand>
</feature>
<dbReference type="InterPro" id="IPR033729">
    <property type="entry name" value="SerRS_core"/>
</dbReference>
<name>A0A5J5FSD3_9BACL</name>
<dbReference type="OrthoDB" id="9804647at2"/>
<evidence type="ECO:0000256" key="3">
    <source>
        <dbReference type="ARBA" id="ARBA00010728"/>
    </source>
</evidence>
<dbReference type="PROSITE" id="PS50862">
    <property type="entry name" value="AA_TRNA_LIGASE_II"/>
    <property type="match status" value="1"/>
</dbReference>
<comment type="similarity">
    <text evidence="3 12">Belongs to the class-II aminoacyl-tRNA synthetase family. Type-1 seryl-tRNA synthetase subfamily.</text>
</comment>
<keyword evidence="18" id="KW-1185">Reference proteome</keyword>
<dbReference type="GO" id="GO:0016260">
    <property type="term" value="P:selenocysteine biosynthetic process"/>
    <property type="evidence" value="ECO:0007669"/>
    <property type="project" value="UniProtKB-UniRule"/>
</dbReference>
<evidence type="ECO:0000313" key="18">
    <source>
        <dbReference type="Proteomes" id="UP000367750"/>
    </source>
</evidence>
<dbReference type="InterPro" id="IPR002317">
    <property type="entry name" value="Ser-tRNA-ligase_type_1"/>
</dbReference>
<gene>
    <name evidence="12 17" type="primary">serS</name>
    <name evidence="17" type="ORF">F4V43_18595</name>
</gene>
<dbReference type="PIRSF" id="PIRSF001529">
    <property type="entry name" value="Ser-tRNA-synth_IIa"/>
    <property type="match status" value="1"/>
</dbReference>
<evidence type="ECO:0000256" key="9">
    <source>
        <dbReference type="ARBA" id="ARBA00023146"/>
    </source>
</evidence>
<keyword evidence="4 12" id="KW-0963">Cytoplasm</keyword>
<comment type="subunit">
    <text evidence="12">Homodimer. The tRNA molecule binds across the dimer.</text>
</comment>
<dbReference type="HAMAP" id="MF_00176">
    <property type="entry name" value="Ser_tRNA_synth_type1"/>
    <property type="match status" value="1"/>
</dbReference>
<feature type="binding site" evidence="12 14">
    <location>
        <begin position="349"/>
        <end position="352"/>
    </location>
    <ligand>
        <name>ATP</name>
        <dbReference type="ChEBI" id="CHEBI:30616"/>
    </ligand>
</feature>
<reference evidence="17 18" key="1">
    <citation type="submission" date="2019-09" db="EMBL/GenBank/DDBJ databases">
        <title>Bacillus ochoae sp. nov., Paenibacillus whitsoniae sp. nov., Paenibacillus spiritus sp. nov. Isolated from the Mars Exploration Rover during spacecraft assembly.</title>
        <authorList>
            <person name="Seuylemezian A."/>
            <person name="Vaishampayan P."/>
        </authorList>
    </citation>
    <scope>NUCLEOTIDE SEQUENCE [LARGE SCALE GENOMIC DNA]</scope>
    <source>
        <strain evidence="17 18">MER_111</strain>
    </source>
</reference>
<evidence type="ECO:0000256" key="1">
    <source>
        <dbReference type="ARBA" id="ARBA00004496"/>
    </source>
</evidence>
<dbReference type="EMBL" id="VYKK01000035">
    <property type="protein sequence ID" value="KAA8996321.1"/>
    <property type="molecule type" value="Genomic_DNA"/>
</dbReference>
<feature type="binding site" evidence="12">
    <location>
        <begin position="231"/>
        <end position="233"/>
    </location>
    <ligand>
        <name>L-serine</name>
        <dbReference type="ChEBI" id="CHEBI:33384"/>
    </ligand>
</feature>
<dbReference type="NCBIfam" id="TIGR00414">
    <property type="entry name" value="serS"/>
    <property type="match status" value="1"/>
</dbReference>
<comment type="domain">
    <text evidence="12">Consists of two distinct domains, a catalytic core and a N-terminal extension that is involved in tRNA binding.</text>
</comment>
<feature type="coiled-coil region" evidence="15">
    <location>
        <begin position="69"/>
        <end position="103"/>
    </location>
</feature>
<comment type="catalytic activity">
    <reaction evidence="11 12">
        <text>tRNA(Ser) + L-serine + ATP = L-seryl-tRNA(Ser) + AMP + diphosphate + H(+)</text>
        <dbReference type="Rhea" id="RHEA:12292"/>
        <dbReference type="Rhea" id="RHEA-COMP:9669"/>
        <dbReference type="Rhea" id="RHEA-COMP:9703"/>
        <dbReference type="ChEBI" id="CHEBI:15378"/>
        <dbReference type="ChEBI" id="CHEBI:30616"/>
        <dbReference type="ChEBI" id="CHEBI:33019"/>
        <dbReference type="ChEBI" id="CHEBI:33384"/>
        <dbReference type="ChEBI" id="CHEBI:78442"/>
        <dbReference type="ChEBI" id="CHEBI:78533"/>
        <dbReference type="ChEBI" id="CHEBI:456215"/>
        <dbReference type="EC" id="6.1.1.11"/>
    </reaction>
</comment>
<feature type="binding site" evidence="13">
    <location>
        <position position="383"/>
    </location>
    <ligand>
        <name>L-serine</name>
        <dbReference type="ChEBI" id="CHEBI:33384"/>
    </ligand>
</feature>
<dbReference type="Proteomes" id="UP000367750">
    <property type="component" value="Unassembled WGS sequence"/>
</dbReference>
<dbReference type="GO" id="GO:0004828">
    <property type="term" value="F:serine-tRNA ligase activity"/>
    <property type="evidence" value="ECO:0007669"/>
    <property type="project" value="UniProtKB-UniRule"/>
</dbReference>
<comment type="catalytic activity">
    <reaction evidence="10 12">
        <text>tRNA(Sec) + L-serine + ATP = L-seryl-tRNA(Sec) + AMP + diphosphate + H(+)</text>
        <dbReference type="Rhea" id="RHEA:42580"/>
        <dbReference type="Rhea" id="RHEA-COMP:9742"/>
        <dbReference type="Rhea" id="RHEA-COMP:10128"/>
        <dbReference type="ChEBI" id="CHEBI:15378"/>
        <dbReference type="ChEBI" id="CHEBI:30616"/>
        <dbReference type="ChEBI" id="CHEBI:33019"/>
        <dbReference type="ChEBI" id="CHEBI:33384"/>
        <dbReference type="ChEBI" id="CHEBI:78442"/>
        <dbReference type="ChEBI" id="CHEBI:78533"/>
        <dbReference type="ChEBI" id="CHEBI:456215"/>
        <dbReference type="EC" id="6.1.1.11"/>
    </reaction>
</comment>
<keyword evidence="15" id="KW-0175">Coiled coil</keyword>
<evidence type="ECO:0000313" key="17">
    <source>
        <dbReference type="EMBL" id="KAA8996321.1"/>
    </source>
</evidence>
<proteinExistence type="inferred from homology"/>
<feature type="binding site" evidence="12">
    <location>
        <position position="385"/>
    </location>
    <ligand>
        <name>L-serine</name>
        <dbReference type="ChEBI" id="CHEBI:33384"/>
    </ligand>
</feature>
<dbReference type="Gene3D" id="1.10.287.40">
    <property type="entry name" value="Serine-tRNA synthetase, tRNA binding domain"/>
    <property type="match status" value="1"/>
</dbReference>
<evidence type="ECO:0000256" key="15">
    <source>
        <dbReference type="SAM" id="Coils"/>
    </source>
</evidence>
<evidence type="ECO:0000256" key="12">
    <source>
        <dbReference type="HAMAP-Rule" id="MF_00176"/>
    </source>
</evidence>
<dbReference type="InterPro" id="IPR045864">
    <property type="entry name" value="aa-tRNA-synth_II/BPL/LPL"/>
</dbReference>
<dbReference type="Pfam" id="PF02403">
    <property type="entry name" value="Seryl_tRNA_N"/>
    <property type="match status" value="1"/>
</dbReference>
<evidence type="ECO:0000256" key="13">
    <source>
        <dbReference type="PIRSR" id="PIRSR001529-1"/>
    </source>
</evidence>
<dbReference type="PANTHER" id="PTHR43697">
    <property type="entry name" value="SERYL-TRNA SYNTHETASE"/>
    <property type="match status" value="1"/>
</dbReference>
<dbReference type="InterPro" id="IPR042103">
    <property type="entry name" value="SerRS_1_N_sf"/>
</dbReference>
<dbReference type="Pfam" id="PF00587">
    <property type="entry name" value="tRNA-synt_2b"/>
    <property type="match status" value="1"/>
</dbReference>
<accession>A0A5J5FSD3</accession>
<evidence type="ECO:0000256" key="10">
    <source>
        <dbReference type="ARBA" id="ARBA00047929"/>
    </source>
</evidence>